<evidence type="ECO:0000313" key="1">
    <source>
        <dbReference type="Proteomes" id="UP000887565"/>
    </source>
</evidence>
<dbReference type="Proteomes" id="UP000887565">
    <property type="component" value="Unplaced"/>
</dbReference>
<sequence>MLANIEHITPTMPVDGEKEVQMNISDKSLTNIPEETTIDTELAMEVVNPAFNPSVYLNPSATLPGPLLIGIVTATSFVPLIPFSQQFILDQQSKDLATAPGANMLRQ</sequence>
<organism evidence="1 2">
    <name type="scientific">Romanomermis culicivorax</name>
    <name type="common">Nematode worm</name>
    <dbReference type="NCBI Taxonomy" id="13658"/>
    <lineage>
        <taxon>Eukaryota</taxon>
        <taxon>Metazoa</taxon>
        <taxon>Ecdysozoa</taxon>
        <taxon>Nematoda</taxon>
        <taxon>Enoplea</taxon>
        <taxon>Dorylaimia</taxon>
        <taxon>Mermithida</taxon>
        <taxon>Mermithoidea</taxon>
        <taxon>Mermithidae</taxon>
        <taxon>Romanomermis</taxon>
    </lineage>
</organism>
<dbReference type="WBParaSite" id="nRc.2.0.1.t33980-RA">
    <property type="protein sequence ID" value="nRc.2.0.1.t33980-RA"/>
    <property type="gene ID" value="nRc.2.0.1.g33980"/>
</dbReference>
<name>A0A915K5G0_ROMCU</name>
<evidence type="ECO:0000313" key="2">
    <source>
        <dbReference type="WBParaSite" id="nRc.2.0.1.t33980-RA"/>
    </source>
</evidence>
<reference evidence="2" key="1">
    <citation type="submission" date="2022-11" db="UniProtKB">
        <authorList>
            <consortium name="WormBaseParasite"/>
        </authorList>
    </citation>
    <scope>IDENTIFICATION</scope>
</reference>
<accession>A0A915K5G0</accession>
<keyword evidence="1" id="KW-1185">Reference proteome</keyword>
<dbReference type="AlphaFoldDB" id="A0A915K5G0"/>
<protein>
    <submittedName>
        <fullName evidence="2">Uncharacterized protein</fullName>
    </submittedName>
</protein>
<proteinExistence type="predicted"/>